<dbReference type="GO" id="GO:0052131">
    <property type="term" value="P:positive aerotaxis"/>
    <property type="evidence" value="ECO:0007669"/>
    <property type="project" value="UniProtKB-ARBA"/>
</dbReference>
<dbReference type="GO" id="GO:0007165">
    <property type="term" value="P:signal transduction"/>
    <property type="evidence" value="ECO:0007669"/>
    <property type="project" value="UniProtKB-KW"/>
</dbReference>
<dbReference type="CDD" id="cd11386">
    <property type="entry name" value="MCP_signal"/>
    <property type="match status" value="1"/>
</dbReference>
<dbReference type="AlphaFoldDB" id="A0A1H8TMY2"/>
<keyword evidence="8" id="KW-0472">Membrane</keyword>
<keyword evidence="3" id="KW-0488">Methylation</keyword>
<evidence type="ECO:0000256" key="3">
    <source>
        <dbReference type="ARBA" id="ARBA00022481"/>
    </source>
</evidence>
<dbReference type="STRING" id="406100.SAMN04488052_104302"/>
<dbReference type="NCBIfam" id="TIGR00229">
    <property type="entry name" value="sensory_box"/>
    <property type="match status" value="1"/>
</dbReference>
<keyword evidence="4" id="KW-0145">Chemotaxis</keyword>
<sequence length="517" mass="55018">MRENLPVTGKERTFDPDSRLISTTTLKGVIEHVNDDFCAVAGFTRDELIGQAHNIIRHPDMPPAVFADFWATLEAGKPWMGVVKNRCKNGDHYWVTAYVAPIYQNGRMIGYQSVRTVPDRQLVARAERLYASMWRGNRRRLPRLDQTGRTTLGLGAAVAGGFGAASIGGAAGLAAGVGLVALAWPAALMINSRLRHARQAAADIYDNAVGRRVYGGGHDEAAQVLLSLAMYKARERTLLGRVGDFTGRLQKAGQDTESSAARSGAAIGSQQDEMGQVATAMNEMSSTVAEVSSNTSHAAAQANAAHQQAGDCHRVTEETAAAMATLATETEGASQAIQRLVQETDGIHSILDTIRGISEQTNLLALNAAIEAARAGESGRGFSVVAEEVRKLSARTGEATGEIDAVLGRVKEGAEAAGTVMARGQASSENVRELTSQAGDAARGVLTAVEEISDLNTQIASSAEEQSATAEEINRNITRINERFAETTDAAGTARETAEELITMVNDLDNLVREYRA</sequence>
<evidence type="ECO:0000259" key="13">
    <source>
        <dbReference type="PROSITE" id="PS50111"/>
    </source>
</evidence>
<dbReference type="InterPro" id="IPR013655">
    <property type="entry name" value="PAS_fold_3"/>
</dbReference>
<dbReference type="RefSeq" id="WP_091643742.1">
    <property type="nucleotide sequence ID" value="NZ_FOEG01000004.1"/>
</dbReference>
<evidence type="ECO:0000256" key="6">
    <source>
        <dbReference type="ARBA" id="ARBA00022692"/>
    </source>
</evidence>
<dbReference type="SUPFAM" id="SSF58104">
    <property type="entry name" value="Methyl-accepting chemotaxis protein (MCP) signaling domain"/>
    <property type="match status" value="1"/>
</dbReference>
<organism evidence="15 16">
    <name type="scientific">Aquisalimonas asiatica</name>
    <dbReference type="NCBI Taxonomy" id="406100"/>
    <lineage>
        <taxon>Bacteria</taxon>
        <taxon>Pseudomonadati</taxon>
        <taxon>Pseudomonadota</taxon>
        <taxon>Gammaproteobacteria</taxon>
        <taxon>Chromatiales</taxon>
        <taxon>Ectothiorhodospiraceae</taxon>
        <taxon>Aquisalimonas</taxon>
    </lineage>
</organism>
<evidence type="ECO:0000256" key="2">
    <source>
        <dbReference type="ARBA" id="ARBA00022475"/>
    </source>
</evidence>
<evidence type="ECO:0000256" key="4">
    <source>
        <dbReference type="ARBA" id="ARBA00022500"/>
    </source>
</evidence>
<dbReference type="PANTHER" id="PTHR32089:SF112">
    <property type="entry name" value="LYSOZYME-LIKE PROTEIN-RELATED"/>
    <property type="match status" value="1"/>
</dbReference>
<dbReference type="InterPro" id="IPR004089">
    <property type="entry name" value="MCPsignal_dom"/>
</dbReference>
<name>A0A1H8TMY2_9GAMM</name>
<evidence type="ECO:0000256" key="9">
    <source>
        <dbReference type="ARBA" id="ARBA00023224"/>
    </source>
</evidence>
<dbReference type="FunFam" id="1.10.287.950:FF:000001">
    <property type="entry name" value="Methyl-accepting chemotaxis sensory transducer"/>
    <property type="match status" value="1"/>
</dbReference>
<evidence type="ECO:0000313" key="15">
    <source>
        <dbReference type="EMBL" id="SEO91818.1"/>
    </source>
</evidence>
<keyword evidence="7" id="KW-1133">Transmembrane helix</keyword>
<dbReference type="PROSITE" id="PS50111">
    <property type="entry name" value="CHEMOTAXIS_TRANSDUC_2"/>
    <property type="match status" value="1"/>
</dbReference>
<keyword evidence="2" id="KW-1003">Cell membrane</keyword>
<dbReference type="Pfam" id="PF08447">
    <property type="entry name" value="PAS_3"/>
    <property type="match status" value="1"/>
</dbReference>
<comment type="subcellular location">
    <subcellularLocation>
        <location evidence="1">Cell inner membrane</location>
        <topology evidence="1">Multi-pass membrane protein</topology>
    </subcellularLocation>
</comment>
<dbReference type="Pfam" id="PF00015">
    <property type="entry name" value="MCPsignal"/>
    <property type="match status" value="1"/>
</dbReference>
<dbReference type="FunFam" id="3.30.450.20:FF:000046">
    <property type="entry name" value="Aerotaxis sensor receptor"/>
    <property type="match status" value="1"/>
</dbReference>
<feature type="compositionally biased region" description="Low complexity" evidence="12">
    <location>
        <begin position="258"/>
        <end position="269"/>
    </location>
</feature>
<dbReference type="Gene3D" id="1.10.287.950">
    <property type="entry name" value="Methyl-accepting chemotaxis protein"/>
    <property type="match status" value="1"/>
</dbReference>
<feature type="domain" description="PAS" evidence="14">
    <location>
        <begin position="27"/>
        <end position="60"/>
    </location>
</feature>
<accession>A0A1H8TMY2</accession>
<comment type="similarity">
    <text evidence="10">Belongs to the methyl-accepting chemotaxis (MCP) protein family.</text>
</comment>
<keyword evidence="9 11" id="KW-0807">Transducer</keyword>
<feature type="region of interest" description="Disordered" evidence="12">
    <location>
        <begin position="251"/>
        <end position="270"/>
    </location>
</feature>
<dbReference type="Gene3D" id="3.30.450.20">
    <property type="entry name" value="PAS domain"/>
    <property type="match status" value="1"/>
</dbReference>
<evidence type="ECO:0000313" key="16">
    <source>
        <dbReference type="Proteomes" id="UP000199657"/>
    </source>
</evidence>
<feature type="domain" description="Methyl-accepting transducer" evidence="13">
    <location>
        <begin position="245"/>
        <end position="481"/>
    </location>
</feature>
<dbReference type="SUPFAM" id="SSF55785">
    <property type="entry name" value="PYP-like sensor domain (PAS domain)"/>
    <property type="match status" value="1"/>
</dbReference>
<dbReference type="CDD" id="cd00130">
    <property type="entry name" value="PAS"/>
    <property type="match status" value="1"/>
</dbReference>
<dbReference type="PROSITE" id="PS50112">
    <property type="entry name" value="PAS"/>
    <property type="match status" value="1"/>
</dbReference>
<dbReference type="PANTHER" id="PTHR32089">
    <property type="entry name" value="METHYL-ACCEPTING CHEMOTAXIS PROTEIN MCPB"/>
    <property type="match status" value="1"/>
</dbReference>
<protein>
    <submittedName>
        <fullName evidence="15">Methyl-accepting chemotaxis sensory transducer with Pas/Pac sensor</fullName>
    </submittedName>
</protein>
<evidence type="ECO:0000259" key="14">
    <source>
        <dbReference type="PROSITE" id="PS50112"/>
    </source>
</evidence>
<keyword evidence="5" id="KW-0997">Cell inner membrane</keyword>
<evidence type="ECO:0000256" key="5">
    <source>
        <dbReference type="ARBA" id="ARBA00022519"/>
    </source>
</evidence>
<dbReference type="OrthoDB" id="9781845at2"/>
<proteinExistence type="inferred from homology"/>
<keyword evidence="16" id="KW-1185">Reference proteome</keyword>
<dbReference type="InterPro" id="IPR035965">
    <property type="entry name" value="PAS-like_dom_sf"/>
</dbReference>
<evidence type="ECO:0000256" key="11">
    <source>
        <dbReference type="PROSITE-ProRule" id="PRU00284"/>
    </source>
</evidence>
<dbReference type="SMART" id="SM00283">
    <property type="entry name" value="MA"/>
    <property type="match status" value="1"/>
</dbReference>
<evidence type="ECO:0000256" key="1">
    <source>
        <dbReference type="ARBA" id="ARBA00004429"/>
    </source>
</evidence>
<dbReference type="GO" id="GO:0005886">
    <property type="term" value="C:plasma membrane"/>
    <property type="evidence" value="ECO:0007669"/>
    <property type="project" value="UniProtKB-SubCell"/>
</dbReference>
<evidence type="ECO:0000256" key="7">
    <source>
        <dbReference type="ARBA" id="ARBA00022989"/>
    </source>
</evidence>
<evidence type="ECO:0000256" key="10">
    <source>
        <dbReference type="ARBA" id="ARBA00029447"/>
    </source>
</evidence>
<dbReference type="EMBL" id="FOEG01000004">
    <property type="protein sequence ID" value="SEO91818.1"/>
    <property type="molecule type" value="Genomic_DNA"/>
</dbReference>
<evidence type="ECO:0000256" key="8">
    <source>
        <dbReference type="ARBA" id="ARBA00023136"/>
    </source>
</evidence>
<keyword evidence="6" id="KW-0812">Transmembrane</keyword>
<dbReference type="Proteomes" id="UP000199657">
    <property type="component" value="Unassembled WGS sequence"/>
</dbReference>
<gene>
    <name evidence="15" type="ORF">SAMN04488052_104302</name>
</gene>
<evidence type="ECO:0000256" key="12">
    <source>
        <dbReference type="SAM" id="MobiDB-lite"/>
    </source>
</evidence>
<dbReference type="InterPro" id="IPR000014">
    <property type="entry name" value="PAS"/>
</dbReference>
<reference evidence="15 16" key="1">
    <citation type="submission" date="2016-10" db="EMBL/GenBank/DDBJ databases">
        <authorList>
            <person name="de Groot N.N."/>
        </authorList>
    </citation>
    <scope>NUCLEOTIDE SEQUENCE [LARGE SCALE GENOMIC DNA]</scope>
    <source>
        <strain evidence="15 16">CGMCC 1.6291</strain>
    </source>
</reference>